<accession>A0AAP5IGZ7</accession>
<dbReference type="InterPro" id="IPR056510">
    <property type="entry name" value="WapI"/>
</dbReference>
<comment type="caution">
    <text evidence="1">The sequence shown here is derived from an EMBL/GenBank/DDBJ whole genome shotgun (WGS) entry which is preliminary data.</text>
</comment>
<organism evidence="1 2">
    <name type="scientific">Aetokthonos hydrillicola Thurmond2011</name>
    <dbReference type="NCBI Taxonomy" id="2712845"/>
    <lineage>
        <taxon>Bacteria</taxon>
        <taxon>Bacillati</taxon>
        <taxon>Cyanobacteriota</taxon>
        <taxon>Cyanophyceae</taxon>
        <taxon>Nostocales</taxon>
        <taxon>Hapalosiphonaceae</taxon>
        <taxon>Aetokthonos</taxon>
    </lineage>
</organism>
<proteinExistence type="predicted"/>
<protein>
    <submittedName>
        <fullName evidence="1">Uncharacterized protein</fullName>
    </submittedName>
</protein>
<sequence>MTTIHIQGEGNSQFSILIKGYENANANAKDIWDKNWLNCAAIAKSGGFSAEIELGITTQDLQDILQILQDVRCTQQKLYFSSTEENIYFDIYKNLLGKYFICVRLCQNDGCNKKIEINFETDEFFIENANKKAQEAAKIFPILM</sequence>
<evidence type="ECO:0000313" key="1">
    <source>
        <dbReference type="EMBL" id="MDR9900624.1"/>
    </source>
</evidence>
<dbReference type="EMBL" id="JAALHA020000037">
    <property type="protein sequence ID" value="MDR9900624.1"/>
    <property type="molecule type" value="Genomic_DNA"/>
</dbReference>
<dbReference type="RefSeq" id="WP_208341733.1">
    <property type="nucleotide sequence ID" value="NZ_CAWQFN010000023.1"/>
</dbReference>
<gene>
    <name evidence="1" type="ORF">G7B40_039740</name>
</gene>
<dbReference type="Proteomes" id="UP000667802">
    <property type="component" value="Unassembled WGS sequence"/>
</dbReference>
<dbReference type="AlphaFoldDB" id="A0AAP5IGZ7"/>
<name>A0AAP5IGZ7_9CYAN</name>
<evidence type="ECO:0000313" key="2">
    <source>
        <dbReference type="Proteomes" id="UP000667802"/>
    </source>
</evidence>
<keyword evidence="2" id="KW-1185">Reference proteome</keyword>
<reference evidence="2" key="1">
    <citation type="journal article" date="2021" name="Science">
        <title>Hunting the eagle killer: A cyanobacterial neurotoxin causes vacuolar myelinopathy.</title>
        <authorList>
            <person name="Breinlinger S."/>
            <person name="Phillips T.J."/>
            <person name="Haram B.N."/>
            <person name="Mares J."/>
            <person name="Martinez Yerena J.A."/>
            <person name="Hrouzek P."/>
            <person name="Sobotka R."/>
            <person name="Henderson W.M."/>
            <person name="Schmieder P."/>
            <person name="Williams S.M."/>
            <person name="Lauderdale J.D."/>
            <person name="Wilde H.D."/>
            <person name="Gerrin W."/>
            <person name="Kust A."/>
            <person name="Washington J.W."/>
            <person name="Wagner C."/>
            <person name="Geier B."/>
            <person name="Liebeke M."/>
            <person name="Enke H."/>
            <person name="Niedermeyer T.H.J."/>
            <person name="Wilde S.B."/>
        </authorList>
    </citation>
    <scope>NUCLEOTIDE SEQUENCE [LARGE SCALE GENOMIC DNA]</scope>
    <source>
        <strain evidence="2">Thurmond2011</strain>
    </source>
</reference>
<dbReference type="Pfam" id="PF24716">
    <property type="entry name" value="WapI"/>
    <property type="match status" value="1"/>
</dbReference>